<feature type="region of interest" description="Disordered" evidence="1">
    <location>
        <begin position="454"/>
        <end position="483"/>
    </location>
</feature>
<feature type="domain" description="CxC6 like cysteine cluster associated with KDZ" evidence="3">
    <location>
        <begin position="327"/>
        <end position="391"/>
    </location>
</feature>
<evidence type="ECO:0000259" key="2">
    <source>
        <dbReference type="Pfam" id="PF18718"/>
    </source>
</evidence>
<dbReference type="OrthoDB" id="3055037at2759"/>
<name>A0A9W8JKV6_9AGAR</name>
<evidence type="ECO:0000256" key="1">
    <source>
        <dbReference type="SAM" id="MobiDB-lite"/>
    </source>
</evidence>
<sequence>MKALLDALNENTALSLPYLMKFIIYASTLKNDIILAYPSTFQGWQDAPPFLPPSMVEFLAAACTITQADVERCWALVKGVVWALDPSTFNDTSLLAAFKISGSRHGYPSPRTLWPPTSYCMNRQCPRSDMARKIQVAEQRQAILYTVAHGPIPAWSVHLECTDCRTTYYVDYWERGNIRTYYDTCSGVVQVSGHKYVEVPLIQSWKNGVNTAWVSFSNCASMYVNQYPSADEDLPPQWKFKASTLDGEEVYDGFLVISLLEDCRRRNTVLSVPHGGLQSQRFVKAIQARNLRMRLYGLPHIDHACTKCVRIIKGDGNEVDREVSAVVMDGITLGRPTCGVALCKLPLASVKDRFCPSHQEQNSVCCIVGCTRTVRPTFRTCDINDHKRIEDVHLQRSSAAFQYKQRLERARVAHPKNSDPVDTAIRSLLDEEDALEETYEVVGDQVLPSNTDQLTQAKAARQSIQPEVNQPPTPVSEDDNSQPKKLRAIFGRKRTHNEQILVAPCGVIIARETFFNAEAIPSVVEMIKNTYTNRHKPNHIIFDNNCSVAKHIKNDEFFRHIGLAVDVFHFKCKHSQTDTFCQENCNPHSFPELRGENGQGWYFNTSIAEQTNVWLGGFHSICREMTADRFDFFLDEMVIMRNRTTLARLRKKQVLVVQ</sequence>
<proteinExistence type="predicted"/>
<protein>
    <recommendedName>
        <fullName evidence="6">CxC5 like cysteine cluster associated with KDZ domain-containing protein</fullName>
    </recommendedName>
</protein>
<keyword evidence="5" id="KW-1185">Reference proteome</keyword>
<reference evidence="4" key="1">
    <citation type="submission" date="2022-06" db="EMBL/GenBank/DDBJ databases">
        <title>Genome Sequence of Candolleomyces eurysporus.</title>
        <authorList>
            <person name="Buettner E."/>
        </authorList>
    </citation>
    <scope>NUCLEOTIDE SEQUENCE</scope>
    <source>
        <strain evidence="4">VTCC 930004</strain>
    </source>
</reference>
<evidence type="ECO:0000313" key="4">
    <source>
        <dbReference type="EMBL" id="KAJ2936392.1"/>
    </source>
</evidence>
<dbReference type="AlphaFoldDB" id="A0A9W8JKV6"/>
<gene>
    <name evidence="4" type="ORF">H1R20_g702</name>
</gene>
<comment type="caution">
    <text evidence="4">The sequence shown here is derived from an EMBL/GenBank/DDBJ whole genome shotgun (WGS) entry which is preliminary data.</text>
</comment>
<dbReference type="EMBL" id="JANBPK010000078">
    <property type="protein sequence ID" value="KAJ2936392.1"/>
    <property type="molecule type" value="Genomic_DNA"/>
</dbReference>
<evidence type="ECO:0000259" key="3">
    <source>
        <dbReference type="Pfam" id="PF18721"/>
    </source>
</evidence>
<evidence type="ECO:0008006" key="6">
    <source>
        <dbReference type="Google" id="ProtNLM"/>
    </source>
</evidence>
<dbReference type="InterPro" id="IPR041539">
    <property type="entry name" value="CxC5"/>
</dbReference>
<accession>A0A9W8JKV6</accession>
<feature type="non-terminal residue" evidence="4">
    <location>
        <position position="658"/>
    </location>
</feature>
<feature type="compositionally biased region" description="Polar residues" evidence="1">
    <location>
        <begin position="454"/>
        <end position="468"/>
    </location>
</feature>
<dbReference type="Proteomes" id="UP001140091">
    <property type="component" value="Unassembled WGS sequence"/>
</dbReference>
<evidence type="ECO:0000313" key="5">
    <source>
        <dbReference type="Proteomes" id="UP001140091"/>
    </source>
</evidence>
<feature type="domain" description="CxC5 like cysteine cluster associated with KDZ" evidence="2">
    <location>
        <begin position="110"/>
        <end position="225"/>
    </location>
</feature>
<dbReference type="InterPro" id="IPR040898">
    <property type="entry name" value="CxC6"/>
</dbReference>
<dbReference type="Pfam" id="PF18718">
    <property type="entry name" value="CxC5"/>
    <property type="match status" value="1"/>
</dbReference>
<organism evidence="4 5">
    <name type="scientific">Candolleomyces eurysporus</name>
    <dbReference type="NCBI Taxonomy" id="2828524"/>
    <lineage>
        <taxon>Eukaryota</taxon>
        <taxon>Fungi</taxon>
        <taxon>Dikarya</taxon>
        <taxon>Basidiomycota</taxon>
        <taxon>Agaricomycotina</taxon>
        <taxon>Agaricomycetes</taxon>
        <taxon>Agaricomycetidae</taxon>
        <taxon>Agaricales</taxon>
        <taxon>Agaricineae</taxon>
        <taxon>Psathyrellaceae</taxon>
        <taxon>Candolleomyces</taxon>
    </lineage>
</organism>
<dbReference type="Pfam" id="PF18721">
    <property type="entry name" value="CxC6"/>
    <property type="match status" value="1"/>
</dbReference>